<dbReference type="CDD" id="cd04301">
    <property type="entry name" value="NAT_SF"/>
    <property type="match status" value="1"/>
</dbReference>
<dbReference type="RefSeq" id="WP_022557056.1">
    <property type="nucleotide sequence ID" value="NC_022536.1"/>
</dbReference>
<dbReference type="SUPFAM" id="SSF55729">
    <property type="entry name" value="Acyl-CoA N-acyltransferases (Nat)"/>
    <property type="match status" value="1"/>
</dbReference>
<dbReference type="EMBL" id="HG518324">
    <property type="protein sequence ID" value="CDI11740.1"/>
    <property type="molecule type" value="Genomic_DNA"/>
</dbReference>
<accession>U4Q6K5</accession>
<sequence>MSDVLDQQPASGRDQDLQAALQAAGLPIDDLEQSGRTFFRFADRAQIIGFAGLEPYGDYALLRSVVALPDQRRRGYGEAISRQMLDQAARDGAPTLYLLTETATAFFDYFGLREDRSHKRAGRNLANRPGGKPFPGLRRPVCQDYPRVKSCPRLNAI</sequence>
<gene>
    <name evidence="2" type="ORF">BN877_p0011</name>
</gene>
<name>U4Q6K5_9HYPH</name>
<evidence type="ECO:0000259" key="1">
    <source>
        <dbReference type="PROSITE" id="PS51186"/>
    </source>
</evidence>
<feature type="domain" description="N-acetyltransferase" evidence="1">
    <location>
        <begin position="1"/>
        <end position="135"/>
    </location>
</feature>
<proteinExistence type="predicted"/>
<keyword evidence="2" id="KW-0614">Plasmid</keyword>
<organism evidence="2 3">
    <name type="scientific">Agrobacterium pusense</name>
    <dbReference type="NCBI Taxonomy" id="648995"/>
    <lineage>
        <taxon>Bacteria</taxon>
        <taxon>Pseudomonadati</taxon>
        <taxon>Pseudomonadota</taxon>
        <taxon>Alphaproteobacteria</taxon>
        <taxon>Hyphomicrobiales</taxon>
        <taxon>Rhizobiaceae</taxon>
        <taxon>Rhizobium/Agrobacterium group</taxon>
        <taxon>Agrobacterium</taxon>
    </lineage>
</organism>
<dbReference type="InterPro" id="IPR000182">
    <property type="entry name" value="GNAT_dom"/>
</dbReference>
<dbReference type="KEGG" id="rir:BN877_p0011"/>
<protein>
    <recommendedName>
        <fullName evidence="1">N-acetyltransferase domain-containing protein</fullName>
    </recommendedName>
</protein>
<dbReference type="HOGENOM" id="CLU_120387_0_1_5"/>
<dbReference type="AlphaFoldDB" id="U4Q6K5"/>
<dbReference type="Pfam" id="PF00583">
    <property type="entry name" value="Acetyltransf_1"/>
    <property type="match status" value="1"/>
</dbReference>
<dbReference type="PROSITE" id="PS51186">
    <property type="entry name" value="GNAT"/>
    <property type="match status" value="1"/>
</dbReference>
<reference evidence="2 3" key="1">
    <citation type="journal article" date="2013" name="Genome Announc.">
        <title>Complete Genome Sequence of the Sesbania Symbiont and Rice Growth-Promoting Endophyte Rhizobium sp. Strain IRBG74.</title>
        <authorList>
            <person name="Crook M.B."/>
            <person name="Mitra S."/>
            <person name="Ane J.M."/>
            <person name="Sadowsky M.J."/>
            <person name="Gyaneshwar P."/>
        </authorList>
    </citation>
    <scope>NUCLEOTIDE SEQUENCE [LARGE SCALE GENOMIC DNA]</scope>
    <source>
        <strain evidence="2 3">IRBG74</strain>
        <plasmid evidence="3">IRBL74_p</plasmid>
    </source>
</reference>
<dbReference type="Gene3D" id="3.40.630.30">
    <property type="match status" value="1"/>
</dbReference>
<dbReference type="GO" id="GO:0016747">
    <property type="term" value="F:acyltransferase activity, transferring groups other than amino-acyl groups"/>
    <property type="evidence" value="ECO:0007669"/>
    <property type="project" value="InterPro"/>
</dbReference>
<geneLocation type="plasmid" evidence="2 3">
    <name>IRBL74_p</name>
</geneLocation>
<dbReference type="PATRIC" id="fig|424182.3.peg.4792"/>
<evidence type="ECO:0000313" key="3">
    <source>
        <dbReference type="Proteomes" id="UP000016944"/>
    </source>
</evidence>
<dbReference type="Proteomes" id="UP000016944">
    <property type="component" value="Plasmid IRBL74_p"/>
</dbReference>
<evidence type="ECO:0000313" key="2">
    <source>
        <dbReference type="EMBL" id="CDI11740.1"/>
    </source>
</evidence>
<dbReference type="InterPro" id="IPR016181">
    <property type="entry name" value="Acyl_CoA_acyltransferase"/>
</dbReference>